<dbReference type="Gene3D" id="3.90.1210.10">
    <property type="entry name" value="Antifreeze-like/N-acetylneuraminic acid synthase C-terminal domain"/>
    <property type="match status" value="1"/>
</dbReference>
<dbReference type="AlphaFoldDB" id="E7GEK4"/>
<keyword evidence="1" id="KW-0812">Transmembrane</keyword>
<dbReference type="CDD" id="cd11614">
    <property type="entry name" value="SAF_CpaB_FlgA_like"/>
    <property type="match status" value="1"/>
</dbReference>
<evidence type="ECO:0000313" key="4">
    <source>
        <dbReference type="Proteomes" id="UP000003157"/>
    </source>
</evidence>
<protein>
    <recommendedName>
        <fullName evidence="2">Flagella basal body P-ring formation protein FlgA SAF domain-containing protein</fullName>
    </recommendedName>
</protein>
<name>E7GEK4_9FIRM</name>
<gene>
    <name evidence="3" type="ORF">HMPREF9488_03146</name>
</gene>
<dbReference type="EMBL" id="ADKX01000046">
    <property type="protein sequence ID" value="EFW03455.1"/>
    <property type="molecule type" value="Genomic_DNA"/>
</dbReference>
<dbReference type="RefSeq" id="WP_008790228.1">
    <property type="nucleotide sequence ID" value="NZ_AKCB01000004.1"/>
</dbReference>
<dbReference type="GeneID" id="78231580"/>
<evidence type="ECO:0000313" key="3">
    <source>
        <dbReference type="EMBL" id="EFW03455.1"/>
    </source>
</evidence>
<dbReference type="OrthoDB" id="9981007at2"/>
<dbReference type="Proteomes" id="UP000003157">
    <property type="component" value="Unassembled WGS sequence"/>
</dbReference>
<keyword evidence="4" id="KW-1185">Reference proteome</keyword>
<keyword evidence="1" id="KW-0472">Membrane</keyword>
<feature type="domain" description="Flagella basal body P-ring formation protein FlgA SAF" evidence="2">
    <location>
        <begin position="35"/>
        <end position="98"/>
    </location>
</feature>
<evidence type="ECO:0000259" key="2">
    <source>
        <dbReference type="Pfam" id="PF13144"/>
    </source>
</evidence>
<accession>E7GEK4</accession>
<proteinExistence type="predicted"/>
<organism evidence="3 4">
    <name type="scientific">Coprobacillus cateniformis</name>
    <dbReference type="NCBI Taxonomy" id="100884"/>
    <lineage>
        <taxon>Bacteria</taxon>
        <taxon>Bacillati</taxon>
        <taxon>Bacillota</taxon>
        <taxon>Erysipelotrichia</taxon>
        <taxon>Erysipelotrichales</taxon>
        <taxon>Coprobacillaceae</taxon>
        <taxon>Coprobacillus</taxon>
    </lineage>
</organism>
<comment type="caution">
    <text evidence="3">The sequence shown here is derived from an EMBL/GenBank/DDBJ whole genome shotgun (WGS) entry which is preliminary data.</text>
</comment>
<dbReference type="HOGENOM" id="CLU_1238496_0_0_9"/>
<evidence type="ECO:0000256" key="1">
    <source>
        <dbReference type="SAM" id="Phobius"/>
    </source>
</evidence>
<sequence>MKLKGKNKIFTIFSIVFAAIVSISLYFAFIGNMTDVLVVNQTVRGGTQITESMLSVKKVDKSSLPDNYLKASLRDEVVGKYFDLGLTSGGVLTKDNISVSGKASLIQSGYILYSMKDLETYPNGLVTGDHLNIVVASSSDGNKYVKTIENVPVASVHMEENVITGIEVYVTPEAAQLIAFAQANGDVSVGLLPLDYKNTNIEILDGGGFISSQSETNENTSAE</sequence>
<dbReference type="Pfam" id="PF13144">
    <property type="entry name" value="ChapFlgA"/>
    <property type="match status" value="1"/>
</dbReference>
<dbReference type="STRING" id="100884.GCA_000269565_03844"/>
<dbReference type="InterPro" id="IPR017585">
    <property type="entry name" value="SAF_FlgA"/>
</dbReference>
<reference evidence="3 4" key="1">
    <citation type="submission" date="2010-12" db="EMBL/GenBank/DDBJ databases">
        <title>The Genome Sequence of Coprobacillus sp. strain 29_1.</title>
        <authorList>
            <consortium name="The Broad Institute Genome Sequencing Platform"/>
            <person name="Earl A."/>
            <person name="Ward D."/>
            <person name="Feldgarden M."/>
            <person name="Gevers D."/>
            <person name="Daigneault M."/>
            <person name="Sibley C.D."/>
            <person name="White A."/>
            <person name="Strauss J."/>
            <person name="Allen-Vercoe E."/>
            <person name="Young S.K."/>
            <person name="Zeng Q."/>
            <person name="Gargeya S."/>
            <person name="Fitzgerald M."/>
            <person name="Haas B."/>
            <person name="Abouelleil A."/>
            <person name="Alvarado L."/>
            <person name="Arachchi H.M."/>
            <person name="Berlin A."/>
            <person name="Brown A."/>
            <person name="Chapman S.B."/>
            <person name="Chen Z."/>
            <person name="Dunbar C."/>
            <person name="Freedman E."/>
            <person name="Gearin G."/>
            <person name="Gellesch M."/>
            <person name="Goldberg J."/>
            <person name="Griggs A."/>
            <person name="Gujja S."/>
            <person name="Heilman E."/>
            <person name="Heiman D."/>
            <person name="Howarth C."/>
            <person name="Larson L."/>
            <person name="Lui A."/>
            <person name="MacDonald P.J.P."/>
            <person name="Mehta T."/>
            <person name="Montmayeur A."/>
            <person name="Murphy C."/>
            <person name="Neiman D."/>
            <person name="Pearson M."/>
            <person name="Priest M."/>
            <person name="Roberts A."/>
            <person name="Saif S."/>
            <person name="Shea T."/>
            <person name="Shenoy N."/>
            <person name="Sisk P."/>
            <person name="Stolte C."/>
            <person name="Sykes S."/>
            <person name="White J."/>
            <person name="Yandava C."/>
            <person name="Nusbaum C."/>
            <person name="Birren B."/>
        </authorList>
    </citation>
    <scope>NUCLEOTIDE SEQUENCE [LARGE SCALE GENOMIC DNA]</scope>
    <source>
        <strain evidence="3 4">29_1</strain>
    </source>
</reference>
<keyword evidence="1" id="KW-1133">Transmembrane helix</keyword>
<feature type="transmembrane region" description="Helical" evidence="1">
    <location>
        <begin position="9"/>
        <end position="29"/>
    </location>
</feature>